<accession>W2XNY6</accession>
<reference evidence="1 2" key="1">
    <citation type="submission" date="2013-11" db="EMBL/GenBank/DDBJ databases">
        <title>The Genome Sequence of Phytophthora parasitica CJ01A1.</title>
        <authorList>
            <consortium name="The Broad Institute Genomics Platform"/>
            <person name="Russ C."/>
            <person name="Tyler B."/>
            <person name="Panabieres F."/>
            <person name="Shan W."/>
            <person name="Tripathy S."/>
            <person name="Grunwald N."/>
            <person name="Machado M."/>
            <person name="Johnson C.S."/>
            <person name="Walker B."/>
            <person name="Young S.K."/>
            <person name="Zeng Q."/>
            <person name="Gargeya S."/>
            <person name="Fitzgerald M."/>
            <person name="Haas B."/>
            <person name="Abouelleil A."/>
            <person name="Allen A.W."/>
            <person name="Alvarado L."/>
            <person name="Arachchi H.M."/>
            <person name="Berlin A.M."/>
            <person name="Chapman S.B."/>
            <person name="Gainer-Dewar J."/>
            <person name="Goldberg J."/>
            <person name="Griggs A."/>
            <person name="Gujja S."/>
            <person name="Hansen M."/>
            <person name="Howarth C."/>
            <person name="Imamovic A."/>
            <person name="Ireland A."/>
            <person name="Larimer J."/>
            <person name="McCowan C."/>
            <person name="Murphy C."/>
            <person name="Pearson M."/>
            <person name="Poon T.W."/>
            <person name="Priest M."/>
            <person name="Roberts A."/>
            <person name="Saif S."/>
            <person name="Shea T."/>
            <person name="Sisk P."/>
            <person name="Sykes S."/>
            <person name="Wortman J."/>
            <person name="Nusbaum C."/>
            <person name="Birren B."/>
        </authorList>
    </citation>
    <scope>NUCLEOTIDE SEQUENCE [LARGE SCALE GENOMIC DNA]</scope>
    <source>
        <strain evidence="1 2">CJ01A1</strain>
    </source>
</reference>
<protein>
    <submittedName>
        <fullName evidence="1">Uncharacterized protein</fullName>
    </submittedName>
</protein>
<organism evidence="1 2">
    <name type="scientific">Phytophthora nicotianae CJ01A1</name>
    <dbReference type="NCBI Taxonomy" id="1317063"/>
    <lineage>
        <taxon>Eukaryota</taxon>
        <taxon>Sar</taxon>
        <taxon>Stramenopiles</taxon>
        <taxon>Oomycota</taxon>
        <taxon>Peronosporomycetes</taxon>
        <taxon>Peronosporales</taxon>
        <taxon>Peronosporaceae</taxon>
        <taxon>Phytophthora</taxon>
    </lineage>
</organism>
<sequence>MNHPLHRDHAILTMQQKPYCDERVIIEWIDELFLNYHIDLDIPCWKAPEA</sequence>
<dbReference type="EMBL" id="ANIX01000512">
    <property type="protein sequence ID" value="ETP24605.1"/>
    <property type="molecule type" value="Genomic_DNA"/>
</dbReference>
<proteinExistence type="predicted"/>
<dbReference type="OrthoDB" id="119093at2759"/>
<dbReference type="Proteomes" id="UP000018958">
    <property type="component" value="Unassembled WGS sequence"/>
</dbReference>
<dbReference type="AlphaFoldDB" id="W2XNY6"/>
<evidence type="ECO:0000313" key="1">
    <source>
        <dbReference type="EMBL" id="ETP24605.1"/>
    </source>
</evidence>
<name>W2XNY6_PHYNI</name>
<evidence type="ECO:0000313" key="2">
    <source>
        <dbReference type="Proteomes" id="UP000018958"/>
    </source>
</evidence>
<gene>
    <name evidence="1" type="ORF">F441_02431</name>
</gene>
<comment type="caution">
    <text evidence="1">The sequence shown here is derived from an EMBL/GenBank/DDBJ whole genome shotgun (WGS) entry which is preliminary data.</text>
</comment>